<keyword evidence="10" id="KW-0735">Signal-anchor</keyword>
<dbReference type="FunFam" id="2.60.40.1910:FF:000003">
    <property type="entry name" value="Aminopeptidase"/>
    <property type="match status" value="1"/>
</dbReference>
<organism evidence="23 24">
    <name type="scientific">Candidula unifasciata</name>
    <dbReference type="NCBI Taxonomy" id="100452"/>
    <lineage>
        <taxon>Eukaryota</taxon>
        <taxon>Metazoa</taxon>
        <taxon>Spiralia</taxon>
        <taxon>Lophotrochozoa</taxon>
        <taxon>Mollusca</taxon>
        <taxon>Gastropoda</taxon>
        <taxon>Heterobranchia</taxon>
        <taxon>Euthyneura</taxon>
        <taxon>Panpulmonata</taxon>
        <taxon>Eupulmonata</taxon>
        <taxon>Stylommatophora</taxon>
        <taxon>Helicina</taxon>
        <taxon>Helicoidea</taxon>
        <taxon>Geomitridae</taxon>
        <taxon>Candidula</taxon>
    </lineage>
</organism>
<feature type="domain" description="Peptidase M1 membrane alanine aminopeptidase" evidence="20">
    <location>
        <begin position="337"/>
        <end position="557"/>
    </location>
</feature>
<keyword evidence="6 19" id="KW-0812">Transmembrane</keyword>
<keyword evidence="8 19" id="KW-0378">Hydrolase</keyword>
<evidence type="ECO:0000256" key="7">
    <source>
        <dbReference type="ARBA" id="ARBA00022723"/>
    </source>
</evidence>
<feature type="binding site" evidence="17">
    <location>
        <position position="408"/>
    </location>
    <ligand>
        <name>Zn(2+)</name>
        <dbReference type="ChEBI" id="CHEBI:29105"/>
        <note>catalytic</note>
    </ligand>
</feature>
<evidence type="ECO:0000256" key="6">
    <source>
        <dbReference type="ARBA" id="ARBA00022692"/>
    </source>
</evidence>
<evidence type="ECO:0000259" key="22">
    <source>
        <dbReference type="Pfam" id="PF17900"/>
    </source>
</evidence>
<evidence type="ECO:0000256" key="8">
    <source>
        <dbReference type="ARBA" id="ARBA00022801"/>
    </source>
</evidence>
<accession>A0A8S3Z0H1</accession>
<keyword evidence="13 19" id="KW-0472">Membrane</keyword>
<keyword evidence="24" id="KW-1185">Reference proteome</keyword>
<feature type="non-terminal residue" evidence="23">
    <location>
        <position position="1"/>
    </location>
</feature>
<dbReference type="Pfam" id="PF01433">
    <property type="entry name" value="Peptidase_M1"/>
    <property type="match status" value="1"/>
</dbReference>
<feature type="transmembrane region" description="Helical" evidence="19">
    <location>
        <begin position="27"/>
        <end position="49"/>
    </location>
</feature>
<dbReference type="EMBL" id="CAJHNH020001001">
    <property type="protein sequence ID" value="CAG5120980.1"/>
    <property type="molecule type" value="Genomic_DNA"/>
</dbReference>
<dbReference type="PRINTS" id="PR00756">
    <property type="entry name" value="ALADIPTASE"/>
</dbReference>
<keyword evidence="9 17" id="KW-0862">Zinc</keyword>
<dbReference type="PANTHER" id="PTHR11533">
    <property type="entry name" value="PROTEASE M1 ZINC METALLOPROTEASE"/>
    <property type="match status" value="1"/>
</dbReference>
<dbReference type="AlphaFoldDB" id="A0A8S3Z0H1"/>
<comment type="similarity">
    <text evidence="3 19">Belongs to the peptidase M1 family.</text>
</comment>
<dbReference type="EC" id="3.4.11.-" evidence="19"/>
<dbReference type="InterPro" id="IPR050344">
    <property type="entry name" value="Peptidase_M1_aminopeptidases"/>
</dbReference>
<feature type="binding site" evidence="17">
    <location>
        <position position="431"/>
    </location>
    <ligand>
        <name>Zn(2+)</name>
        <dbReference type="ChEBI" id="CHEBI:29105"/>
        <note>catalytic</note>
    </ligand>
</feature>
<evidence type="ECO:0000256" key="9">
    <source>
        <dbReference type="ARBA" id="ARBA00022833"/>
    </source>
</evidence>
<dbReference type="Gene3D" id="2.60.40.1910">
    <property type="match status" value="1"/>
</dbReference>
<evidence type="ECO:0000256" key="11">
    <source>
        <dbReference type="ARBA" id="ARBA00022989"/>
    </source>
</evidence>
<dbReference type="SUPFAM" id="SSF55486">
    <property type="entry name" value="Metalloproteases ('zincins'), catalytic domain"/>
    <property type="match status" value="1"/>
</dbReference>
<evidence type="ECO:0000256" key="15">
    <source>
        <dbReference type="ARBA" id="ARBA00023180"/>
    </source>
</evidence>
<feature type="domain" description="Aminopeptidase N-like N-terminal" evidence="22">
    <location>
        <begin position="107"/>
        <end position="301"/>
    </location>
</feature>
<dbReference type="Pfam" id="PF17900">
    <property type="entry name" value="Peptidase_M1_N"/>
    <property type="match status" value="1"/>
</dbReference>
<evidence type="ECO:0000259" key="20">
    <source>
        <dbReference type="Pfam" id="PF01433"/>
    </source>
</evidence>
<evidence type="ECO:0000256" key="13">
    <source>
        <dbReference type="ARBA" id="ARBA00023136"/>
    </source>
</evidence>
<dbReference type="InterPro" id="IPR042097">
    <property type="entry name" value="Aminopeptidase_N-like_N_sf"/>
</dbReference>
<dbReference type="InterPro" id="IPR014782">
    <property type="entry name" value="Peptidase_M1_dom"/>
</dbReference>
<dbReference type="InterPro" id="IPR045357">
    <property type="entry name" value="Aminopeptidase_N-like_N"/>
</dbReference>
<dbReference type="GO" id="GO:0005886">
    <property type="term" value="C:plasma membrane"/>
    <property type="evidence" value="ECO:0007669"/>
    <property type="project" value="UniProtKB-SubCell"/>
</dbReference>
<evidence type="ECO:0000259" key="21">
    <source>
        <dbReference type="Pfam" id="PF11838"/>
    </source>
</evidence>
<evidence type="ECO:0000256" key="18">
    <source>
        <dbReference type="PIRSR" id="PIRSR634016-4"/>
    </source>
</evidence>
<evidence type="ECO:0000313" key="24">
    <source>
        <dbReference type="Proteomes" id="UP000678393"/>
    </source>
</evidence>
<dbReference type="Gene3D" id="1.25.50.20">
    <property type="match status" value="1"/>
</dbReference>
<dbReference type="CDD" id="cd09601">
    <property type="entry name" value="M1_APN-Q_like"/>
    <property type="match status" value="1"/>
</dbReference>
<evidence type="ECO:0000256" key="17">
    <source>
        <dbReference type="PIRSR" id="PIRSR634016-3"/>
    </source>
</evidence>
<dbReference type="GO" id="GO:0005615">
    <property type="term" value="C:extracellular space"/>
    <property type="evidence" value="ECO:0007669"/>
    <property type="project" value="TreeGrafter"/>
</dbReference>
<gene>
    <name evidence="23" type="ORF">CUNI_LOCUS6538</name>
</gene>
<evidence type="ECO:0000256" key="12">
    <source>
        <dbReference type="ARBA" id="ARBA00023049"/>
    </source>
</evidence>
<dbReference type="InterPro" id="IPR027268">
    <property type="entry name" value="Peptidase_M4/M1_CTD_sf"/>
</dbReference>
<protein>
    <recommendedName>
        <fullName evidence="19">Aminopeptidase</fullName>
        <ecNumber evidence="19">3.4.11.-</ecNumber>
    </recommendedName>
</protein>
<dbReference type="GO" id="GO:0042277">
    <property type="term" value="F:peptide binding"/>
    <property type="evidence" value="ECO:0007669"/>
    <property type="project" value="TreeGrafter"/>
</dbReference>
<keyword evidence="7 17" id="KW-0479">Metal-binding</keyword>
<feature type="active site" description="Proton acceptor" evidence="16">
    <location>
        <position position="409"/>
    </location>
</feature>
<keyword evidence="11 19" id="KW-1133">Transmembrane helix</keyword>
<dbReference type="InterPro" id="IPR001930">
    <property type="entry name" value="Peptidase_M1"/>
</dbReference>
<feature type="domain" description="ERAP1-like C-terminal" evidence="21">
    <location>
        <begin position="641"/>
        <end position="957"/>
    </location>
</feature>
<dbReference type="GO" id="GO:0006508">
    <property type="term" value="P:proteolysis"/>
    <property type="evidence" value="ECO:0007669"/>
    <property type="project" value="UniProtKB-KW"/>
</dbReference>
<evidence type="ECO:0000313" key="23">
    <source>
        <dbReference type="EMBL" id="CAG5120980.1"/>
    </source>
</evidence>
<comment type="caution">
    <text evidence="23">The sequence shown here is derived from an EMBL/GenBank/DDBJ whole genome shotgun (WGS) entry which is preliminary data.</text>
</comment>
<comment type="subcellular location">
    <subcellularLocation>
        <location evidence="1">Cell membrane</location>
    </subcellularLocation>
    <subcellularLocation>
        <location evidence="2">Membrane</location>
        <topology evidence="2">Single-pass type II membrane protein</topology>
    </subcellularLocation>
</comment>
<keyword evidence="4" id="KW-1003">Cell membrane</keyword>
<keyword evidence="12 19" id="KW-0482">Metalloprotease</keyword>
<keyword evidence="5 19" id="KW-0645">Protease</keyword>
<dbReference type="Gene3D" id="2.60.40.1730">
    <property type="entry name" value="tricorn interacting facor f3 domain"/>
    <property type="match status" value="1"/>
</dbReference>
<dbReference type="SUPFAM" id="SSF63737">
    <property type="entry name" value="Leukotriene A4 hydrolase N-terminal domain"/>
    <property type="match status" value="1"/>
</dbReference>
<keyword evidence="15" id="KW-0325">Glycoprotein</keyword>
<name>A0A8S3Z0H1_9EUPU</name>
<dbReference type="OrthoDB" id="10031169at2759"/>
<evidence type="ECO:0000256" key="19">
    <source>
        <dbReference type="RuleBase" id="RU364040"/>
    </source>
</evidence>
<keyword evidence="19" id="KW-0031">Aminopeptidase</keyword>
<feature type="site" description="Transition state stabilizer" evidence="18">
    <location>
        <position position="494"/>
    </location>
</feature>
<dbReference type="FunFam" id="1.25.50.20:FF:000001">
    <property type="entry name" value="Aminopeptidase"/>
    <property type="match status" value="1"/>
</dbReference>
<evidence type="ECO:0000256" key="16">
    <source>
        <dbReference type="PIRSR" id="PIRSR634016-1"/>
    </source>
</evidence>
<dbReference type="FunFam" id="1.10.390.10:FF:000016">
    <property type="entry name" value="Glutamyl aminopeptidase"/>
    <property type="match status" value="1"/>
</dbReference>
<evidence type="ECO:0000256" key="4">
    <source>
        <dbReference type="ARBA" id="ARBA00022475"/>
    </source>
</evidence>
<keyword evidence="14" id="KW-1015">Disulfide bond</keyword>
<evidence type="ECO:0000256" key="2">
    <source>
        <dbReference type="ARBA" id="ARBA00004606"/>
    </source>
</evidence>
<evidence type="ECO:0000256" key="10">
    <source>
        <dbReference type="ARBA" id="ARBA00022968"/>
    </source>
</evidence>
<proteinExistence type="inferred from homology"/>
<dbReference type="InterPro" id="IPR034016">
    <property type="entry name" value="M1_APN-typ"/>
</dbReference>
<dbReference type="InterPro" id="IPR024571">
    <property type="entry name" value="ERAP1-like_C_dom"/>
</dbReference>
<evidence type="ECO:0000256" key="5">
    <source>
        <dbReference type="ARBA" id="ARBA00022670"/>
    </source>
</evidence>
<dbReference type="GO" id="GO:0043171">
    <property type="term" value="P:peptide catabolic process"/>
    <property type="evidence" value="ECO:0007669"/>
    <property type="project" value="TreeGrafter"/>
</dbReference>
<evidence type="ECO:0000256" key="14">
    <source>
        <dbReference type="ARBA" id="ARBA00023157"/>
    </source>
</evidence>
<feature type="binding site" evidence="17">
    <location>
        <position position="412"/>
    </location>
    <ligand>
        <name>Zn(2+)</name>
        <dbReference type="ChEBI" id="CHEBI:29105"/>
        <note>catalytic</note>
    </ligand>
</feature>
<dbReference type="PANTHER" id="PTHR11533:SF299">
    <property type="entry name" value="AMINOPEPTIDASE"/>
    <property type="match status" value="1"/>
</dbReference>
<dbReference type="Pfam" id="PF11838">
    <property type="entry name" value="ERAP1_C"/>
    <property type="match status" value="1"/>
</dbReference>
<sequence>EVILNKKAVYEPTKGQRVRQIVCSKGWAIGILLLMGTIMIAVAVIAAFARPSSAPSTSHCNTPGQYVTSDTFTDQDVQIQEEPQTYISTNGEPFPWRDLRLPRTLIPESYSIFLHANITESYFTGNVHMNLRVDQDTDFIVFHTKELNLSNINIYVAHDRNSSLRNFNTKVSVLKELEYVRNEQYYLHLGASVKSSSFVQVQVDFRGSLPSSNSMRGFYKSSYTLRGQERYIASTHFEATAARLAFPCLDEPELKAKFTMSLVRDQQHITLFNMPLKRTAPYHGDLVVDEYEETVRMSTYLVAYVISDFKNISATSKDGVEVRVFASEDKIHMGQVALKAAVTILDYYSSFFGTPYPLPKQDLVAIPNFGAGAMENWGLILFRESSLLFDPDISTASSREAVVTTVAHELAHQWFGNLVTMKWWNDLWLNEGFATFVENNIGTDIVDSTFRKKDSAMANYLEVMSQDSLMSSHPIAVSVSDPSEIDSVFDKISYDKGSAVIRMLQHFLKEEPFRKGLRNYLLKHKYGNAETSDLWNSFQEVSSLPSHLTVKQIMDTWTNQMGLPVVTVIRREGKIHLSQQRFLLMGSLGHTDAAKEKFQSPYGYKWIIPFTYKTSNQNEEHLLWLSEHEDQVEFSDESATWLKANVDTQGFYRVNYDKHGWQSIIRQLSEDHTVFSVADRMGLIDDVFYLARAGLTDYGTALDLTSYLVNETDYFVWSLALSQFGFLRARLFLEEEYSLLNNYTLLLAKSHIDVVDWSVKQNPVDEFMQSLMIGTAVTLEYQKLIDRAVELYKPWRDGMGVTISNGLRSVVYSQGVKHGTNSDWELVFDRYTKAIVPSERRILLHALGSTLDGRLLQMLLKYGLDDSKVKSQDSESVLTGVAGNRNGQLFAWKFLREHYDTIFERFGSSSFLMSDIIEGIVASFNTQFDYDEVVAFFKNKKLGTAKLTLQQSLEYIRSHISWVKDYMPTVKTWIRENTKL</sequence>
<evidence type="ECO:0000256" key="1">
    <source>
        <dbReference type="ARBA" id="ARBA00004236"/>
    </source>
</evidence>
<dbReference type="Proteomes" id="UP000678393">
    <property type="component" value="Unassembled WGS sequence"/>
</dbReference>
<comment type="cofactor">
    <cofactor evidence="17 19">
        <name>Zn(2+)</name>
        <dbReference type="ChEBI" id="CHEBI:29105"/>
    </cofactor>
    <text evidence="17 19">Binds 1 zinc ion per subunit.</text>
</comment>
<dbReference type="GO" id="GO:0005737">
    <property type="term" value="C:cytoplasm"/>
    <property type="evidence" value="ECO:0007669"/>
    <property type="project" value="TreeGrafter"/>
</dbReference>
<dbReference type="GO" id="GO:0070006">
    <property type="term" value="F:metalloaminopeptidase activity"/>
    <property type="evidence" value="ECO:0007669"/>
    <property type="project" value="TreeGrafter"/>
</dbReference>
<dbReference type="Gene3D" id="1.10.390.10">
    <property type="entry name" value="Neutral Protease Domain 2"/>
    <property type="match status" value="1"/>
</dbReference>
<dbReference type="FunFam" id="2.60.40.1730:FF:000012">
    <property type="entry name" value="Aminopeptidase N"/>
    <property type="match status" value="1"/>
</dbReference>
<reference evidence="23" key="1">
    <citation type="submission" date="2021-04" db="EMBL/GenBank/DDBJ databases">
        <authorList>
            <consortium name="Molecular Ecology Group"/>
        </authorList>
    </citation>
    <scope>NUCLEOTIDE SEQUENCE</scope>
</reference>
<dbReference type="GO" id="GO:0008270">
    <property type="term" value="F:zinc ion binding"/>
    <property type="evidence" value="ECO:0007669"/>
    <property type="project" value="UniProtKB-UniRule"/>
</dbReference>
<evidence type="ECO:0000256" key="3">
    <source>
        <dbReference type="ARBA" id="ARBA00010136"/>
    </source>
</evidence>